<dbReference type="EMBL" id="JAAMPJ010000002">
    <property type="protein sequence ID" value="NGY59295.1"/>
    <property type="molecule type" value="Genomic_DNA"/>
</dbReference>
<accession>A0A7C9VPX4</accession>
<evidence type="ECO:0000313" key="3">
    <source>
        <dbReference type="Proteomes" id="UP000481360"/>
    </source>
</evidence>
<keyword evidence="3" id="KW-1185">Reference proteome</keyword>
<reference evidence="2 3" key="1">
    <citation type="submission" date="2020-03" db="EMBL/GenBank/DDBJ databases">
        <title>Isolation and identification of active actinomycetes.</title>
        <authorList>
            <person name="Sun X."/>
        </authorList>
    </citation>
    <scope>NUCLEOTIDE SEQUENCE [LARGE SCALE GENOMIC DNA]</scope>
    <source>
        <strain evidence="2 3">NEAU-D13</strain>
    </source>
</reference>
<evidence type="ECO:0000313" key="2">
    <source>
        <dbReference type="EMBL" id="NGY59295.1"/>
    </source>
</evidence>
<keyword evidence="1" id="KW-0472">Membrane</keyword>
<feature type="transmembrane region" description="Helical" evidence="1">
    <location>
        <begin position="75"/>
        <end position="95"/>
    </location>
</feature>
<protein>
    <submittedName>
        <fullName evidence="2">Uncharacterized protein</fullName>
    </submittedName>
</protein>
<keyword evidence="1" id="KW-1133">Transmembrane helix</keyword>
<keyword evidence="1" id="KW-0812">Transmembrane</keyword>
<evidence type="ECO:0000256" key="1">
    <source>
        <dbReference type="SAM" id="Phobius"/>
    </source>
</evidence>
<dbReference type="Proteomes" id="UP000481360">
    <property type="component" value="Unassembled WGS sequence"/>
</dbReference>
<feature type="transmembrane region" description="Helical" evidence="1">
    <location>
        <begin position="110"/>
        <end position="130"/>
    </location>
</feature>
<gene>
    <name evidence="2" type="ORF">G7043_10205</name>
</gene>
<proteinExistence type="predicted"/>
<dbReference type="AlphaFoldDB" id="A0A7C9VPX4"/>
<organism evidence="2 3">
    <name type="scientific">Lentzea alba</name>
    <dbReference type="NCBI Taxonomy" id="2714351"/>
    <lineage>
        <taxon>Bacteria</taxon>
        <taxon>Bacillati</taxon>
        <taxon>Actinomycetota</taxon>
        <taxon>Actinomycetes</taxon>
        <taxon>Pseudonocardiales</taxon>
        <taxon>Pseudonocardiaceae</taxon>
        <taxon>Lentzea</taxon>
    </lineage>
</organism>
<comment type="caution">
    <text evidence="2">The sequence shown here is derived from an EMBL/GenBank/DDBJ whole genome shotgun (WGS) entry which is preliminary data.</text>
</comment>
<sequence>MLLRTVVGAVAGTLAGIGFVASLEALTRYCYEGPGRRGCGTPPVQTFGLGFSLWMIVAAALVYTGFRLLRMERGWWVAGIGSGLWFVLILAVIYLRMNADGMYQEEGHEFLAAGYLAAAGASYAIAALCTGRRRAW</sequence>
<feature type="transmembrane region" description="Helical" evidence="1">
    <location>
        <begin position="46"/>
        <end position="63"/>
    </location>
</feature>
<dbReference type="RefSeq" id="WP_166045326.1">
    <property type="nucleotide sequence ID" value="NZ_JAAMPJ010000002.1"/>
</dbReference>
<name>A0A7C9VPX4_9PSEU</name>